<evidence type="ECO:0000313" key="10">
    <source>
        <dbReference type="EMBL" id="MDJ1171732.1"/>
    </source>
</evidence>
<dbReference type="RefSeq" id="WP_283755485.1">
    <property type="nucleotide sequence ID" value="NZ_JAQOSP010000124.1"/>
</dbReference>
<evidence type="ECO:0000256" key="6">
    <source>
        <dbReference type="ARBA" id="ARBA00023012"/>
    </source>
</evidence>
<evidence type="ECO:0000256" key="1">
    <source>
        <dbReference type="ARBA" id="ARBA00000085"/>
    </source>
</evidence>
<dbReference type="Gene3D" id="3.40.50.2300">
    <property type="match status" value="1"/>
</dbReference>
<dbReference type="InterPro" id="IPR001789">
    <property type="entry name" value="Sig_transdc_resp-reg_receiver"/>
</dbReference>
<evidence type="ECO:0000256" key="4">
    <source>
        <dbReference type="ARBA" id="ARBA00022679"/>
    </source>
</evidence>
<accession>A0ABT7AXV0</accession>
<comment type="catalytic activity">
    <reaction evidence="1">
        <text>ATP + protein L-histidine = ADP + protein N-phospho-L-histidine.</text>
        <dbReference type="EC" id="2.7.13.3"/>
    </reaction>
</comment>
<dbReference type="CDD" id="cd19920">
    <property type="entry name" value="REC_PA4781-like"/>
    <property type="match status" value="1"/>
</dbReference>
<dbReference type="SMART" id="SM00388">
    <property type="entry name" value="HisKA"/>
    <property type="match status" value="1"/>
</dbReference>
<keyword evidence="6" id="KW-0902">Two-component regulatory system</keyword>
<evidence type="ECO:0000256" key="3">
    <source>
        <dbReference type="ARBA" id="ARBA00022553"/>
    </source>
</evidence>
<dbReference type="SMART" id="SM00387">
    <property type="entry name" value="HATPase_c"/>
    <property type="match status" value="1"/>
</dbReference>
<dbReference type="SUPFAM" id="SSF55874">
    <property type="entry name" value="ATPase domain of HSP90 chaperone/DNA topoisomerase II/histidine kinase"/>
    <property type="match status" value="1"/>
</dbReference>
<dbReference type="InterPro" id="IPR003661">
    <property type="entry name" value="HisK_dim/P_dom"/>
</dbReference>
<dbReference type="SUPFAM" id="SSF52172">
    <property type="entry name" value="CheY-like"/>
    <property type="match status" value="1"/>
</dbReference>
<organism evidence="10 11">
    <name type="scientific">Roseofilum acuticapitatum BLCC-M154</name>
    <dbReference type="NCBI Taxonomy" id="3022444"/>
    <lineage>
        <taxon>Bacteria</taxon>
        <taxon>Bacillati</taxon>
        <taxon>Cyanobacteriota</taxon>
        <taxon>Cyanophyceae</taxon>
        <taxon>Desertifilales</taxon>
        <taxon>Desertifilaceae</taxon>
        <taxon>Roseofilum</taxon>
        <taxon>Roseofilum acuticapitatum</taxon>
    </lineage>
</organism>
<evidence type="ECO:0000256" key="2">
    <source>
        <dbReference type="ARBA" id="ARBA00012438"/>
    </source>
</evidence>
<reference evidence="10 11" key="1">
    <citation type="submission" date="2023-01" db="EMBL/GenBank/DDBJ databases">
        <title>Novel diversity within Roseofilum (Cyanobacteria; Desertifilaceae) from marine benthic mats with descriptions of four novel species.</title>
        <authorList>
            <person name="Wang Y."/>
            <person name="Berthold D.E."/>
            <person name="Hu J."/>
            <person name="Lefler F.W."/>
            <person name="Laughinghouse H.D. IV."/>
        </authorList>
    </citation>
    <scope>NUCLEOTIDE SEQUENCE [LARGE SCALE GENOMIC DNA]</scope>
    <source>
        <strain evidence="10 11">BLCC-M154</strain>
    </source>
</reference>
<dbReference type="Gene3D" id="1.10.287.130">
    <property type="match status" value="1"/>
</dbReference>
<keyword evidence="4" id="KW-0808">Transferase</keyword>
<protein>
    <recommendedName>
        <fullName evidence="2">histidine kinase</fullName>
        <ecNumber evidence="2">2.7.13.3</ecNumber>
    </recommendedName>
</protein>
<dbReference type="PANTHER" id="PTHR43047">
    <property type="entry name" value="TWO-COMPONENT HISTIDINE PROTEIN KINASE"/>
    <property type="match status" value="1"/>
</dbReference>
<evidence type="ECO:0000259" key="9">
    <source>
        <dbReference type="PROSITE" id="PS50110"/>
    </source>
</evidence>
<feature type="modified residue" description="4-aspartylphosphate" evidence="7">
    <location>
        <position position="57"/>
    </location>
</feature>
<dbReference type="PANTHER" id="PTHR43047:SF72">
    <property type="entry name" value="OSMOSENSING HISTIDINE PROTEIN KINASE SLN1"/>
    <property type="match status" value="1"/>
</dbReference>
<dbReference type="EMBL" id="JAQOSP010000124">
    <property type="protein sequence ID" value="MDJ1171732.1"/>
    <property type="molecule type" value="Genomic_DNA"/>
</dbReference>
<keyword evidence="5 10" id="KW-0418">Kinase</keyword>
<dbReference type="Pfam" id="PF02518">
    <property type="entry name" value="HATPase_c"/>
    <property type="match status" value="1"/>
</dbReference>
<gene>
    <name evidence="10" type="ORF">PMG71_20090</name>
</gene>
<comment type="caution">
    <text evidence="10">The sequence shown here is derived from an EMBL/GenBank/DDBJ whole genome shotgun (WGS) entry which is preliminary data.</text>
</comment>
<evidence type="ECO:0000256" key="7">
    <source>
        <dbReference type="PROSITE-ProRule" id="PRU00169"/>
    </source>
</evidence>
<dbReference type="CDD" id="cd00075">
    <property type="entry name" value="HATPase"/>
    <property type="match status" value="1"/>
</dbReference>
<dbReference type="InterPro" id="IPR003594">
    <property type="entry name" value="HATPase_dom"/>
</dbReference>
<feature type="domain" description="Response regulatory" evidence="9">
    <location>
        <begin position="8"/>
        <end position="124"/>
    </location>
</feature>
<proteinExistence type="predicted"/>
<dbReference type="InterPro" id="IPR004358">
    <property type="entry name" value="Sig_transdc_His_kin-like_C"/>
</dbReference>
<dbReference type="InterPro" id="IPR011006">
    <property type="entry name" value="CheY-like_superfamily"/>
</dbReference>
<keyword evidence="11" id="KW-1185">Reference proteome</keyword>
<keyword evidence="3 7" id="KW-0597">Phosphoprotein</keyword>
<evidence type="ECO:0000256" key="5">
    <source>
        <dbReference type="ARBA" id="ARBA00022777"/>
    </source>
</evidence>
<dbReference type="PRINTS" id="PR00344">
    <property type="entry name" value="BCTRLSENSOR"/>
</dbReference>
<name>A0ABT7AXV0_9CYAN</name>
<evidence type="ECO:0000313" key="11">
    <source>
        <dbReference type="Proteomes" id="UP001235303"/>
    </source>
</evidence>
<dbReference type="PROSITE" id="PS50109">
    <property type="entry name" value="HIS_KIN"/>
    <property type="match status" value="1"/>
</dbReference>
<dbReference type="PROSITE" id="PS50110">
    <property type="entry name" value="RESPONSE_REGULATORY"/>
    <property type="match status" value="1"/>
</dbReference>
<dbReference type="CDD" id="cd00082">
    <property type="entry name" value="HisKA"/>
    <property type="match status" value="1"/>
</dbReference>
<evidence type="ECO:0000259" key="8">
    <source>
        <dbReference type="PROSITE" id="PS50109"/>
    </source>
</evidence>
<dbReference type="SMART" id="SM00448">
    <property type="entry name" value="REC"/>
    <property type="match status" value="1"/>
</dbReference>
<dbReference type="Pfam" id="PF00072">
    <property type="entry name" value="Response_reg"/>
    <property type="match status" value="1"/>
</dbReference>
<dbReference type="GO" id="GO:0016301">
    <property type="term" value="F:kinase activity"/>
    <property type="evidence" value="ECO:0007669"/>
    <property type="project" value="UniProtKB-KW"/>
</dbReference>
<feature type="domain" description="Histidine kinase" evidence="8">
    <location>
        <begin position="160"/>
        <end position="374"/>
    </location>
</feature>
<dbReference type="InterPro" id="IPR036890">
    <property type="entry name" value="HATPase_C_sf"/>
</dbReference>
<dbReference type="Pfam" id="PF00512">
    <property type="entry name" value="HisKA"/>
    <property type="match status" value="1"/>
</dbReference>
<dbReference type="Gene3D" id="3.30.565.10">
    <property type="entry name" value="Histidine kinase-like ATPase, C-terminal domain"/>
    <property type="match status" value="1"/>
</dbReference>
<sequence>MNSKVLADLLIVDDTPNNLRLLSSMLTEKGYKVRKAVDGKGALKAIEVVKPDLILLDIRMPEMDGYQVCQILKADARTQDIPVIFISALDEAVDKVRAFNVGGVDYITKPFQAPEVLARVANHLQIHHLQQQLEAQNIQLQGEIVERQKAEAGLKVLLHAVSHDLRNPVTGMLMVFKNLLKRDSFTLTRSMVERMADSCDRQLNLINSLLETQRSEIWGVSLKCEPLSLLALMEQLGADWEPLLSQNQASLEYDIPPSLPLIDGDRQQLWRVFENLFANALKHNPPGLTLTVGATVEGDVVRCTVGDNGTGMSPQQCETLFQPYTRGDREKRKSGLGLGLYLCSQIIHAHGGKIGVDSILNQGTQFWFTLPIEVQILDRSS</sequence>
<dbReference type="InterPro" id="IPR005467">
    <property type="entry name" value="His_kinase_dom"/>
</dbReference>
<dbReference type="EC" id="2.7.13.3" evidence="2"/>
<dbReference type="Proteomes" id="UP001235303">
    <property type="component" value="Unassembled WGS sequence"/>
</dbReference>